<comment type="caution">
    <text evidence="2">The sequence shown here is derived from an EMBL/GenBank/DDBJ whole genome shotgun (WGS) entry which is preliminary data.</text>
</comment>
<dbReference type="InterPro" id="IPR026029">
    <property type="entry name" value="MLI_dom"/>
</dbReference>
<reference evidence="3" key="1">
    <citation type="submission" date="2017-09" db="EMBL/GenBank/DDBJ databases">
        <title>Depth-based differentiation of microbial function through sediment-hosted aquifers and enrichment of novel symbionts in the deep terrestrial subsurface.</title>
        <authorList>
            <person name="Probst A.J."/>
            <person name="Ladd B."/>
            <person name="Jarett J.K."/>
            <person name="Geller-Mcgrath D.E."/>
            <person name="Sieber C.M.K."/>
            <person name="Emerson J.B."/>
            <person name="Anantharaman K."/>
            <person name="Thomas B.C."/>
            <person name="Malmstrom R."/>
            <person name="Stieglmeier M."/>
            <person name="Klingl A."/>
            <person name="Woyke T."/>
            <person name="Ryan C.M."/>
            <person name="Banfield J.F."/>
        </authorList>
    </citation>
    <scope>NUCLEOTIDE SEQUENCE [LARGE SCALE GENOMIC DNA]</scope>
</reference>
<evidence type="ECO:0000259" key="1">
    <source>
        <dbReference type="Pfam" id="PF02426"/>
    </source>
</evidence>
<feature type="domain" description="Muconolactone isomerase" evidence="1">
    <location>
        <begin position="14"/>
        <end position="84"/>
    </location>
</feature>
<dbReference type="RefSeq" id="WP_286677620.1">
    <property type="nucleotide sequence ID" value="NZ_MNXI01000018.1"/>
</dbReference>
<dbReference type="Proteomes" id="UP000230956">
    <property type="component" value="Unassembled WGS sequence"/>
</dbReference>
<dbReference type="AlphaFoldDB" id="A0A2M7TAD0"/>
<accession>A0A2M7TAD0</accession>
<protein>
    <recommendedName>
        <fullName evidence="1">Muconolactone isomerase domain-containing protein</fullName>
    </recommendedName>
</protein>
<dbReference type="Pfam" id="PF02426">
    <property type="entry name" value="MIase"/>
    <property type="match status" value="1"/>
</dbReference>
<evidence type="ECO:0000313" key="2">
    <source>
        <dbReference type="EMBL" id="PIZ41911.1"/>
    </source>
</evidence>
<sequence length="105" mass="11913">MKFLVIDRGGSIELSPTEGESLFMQTRDWVRDMMDSGKIEMAYALSGEMASVMIYNVESNEELDDMLQDYPLSNYSVFEVYPLSDALRSFEKAAGVFGMRRQMAA</sequence>
<proteinExistence type="predicted"/>
<dbReference type="Gene3D" id="3.30.70.1060">
    <property type="entry name" value="Dimeric alpha+beta barrel"/>
    <property type="match status" value="1"/>
</dbReference>
<evidence type="ECO:0000313" key="3">
    <source>
        <dbReference type="Proteomes" id="UP000230956"/>
    </source>
</evidence>
<gene>
    <name evidence="2" type="ORF">COY37_01365</name>
</gene>
<dbReference type="EMBL" id="PFNG01000037">
    <property type="protein sequence ID" value="PIZ41911.1"/>
    <property type="molecule type" value="Genomic_DNA"/>
</dbReference>
<organism evidence="2 3">
    <name type="scientific">Candidatus Aquicultor secundus</name>
    <dbReference type="NCBI Taxonomy" id="1973895"/>
    <lineage>
        <taxon>Bacteria</taxon>
        <taxon>Bacillati</taxon>
        <taxon>Actinomycetota</taxon>
        <taxon>Candidatus Aquicultoria</taxon>
        <taxon>Candidatus Aquicultorales</taxon>
        <taxon>Candidatus Aquicultoraceae</taxon>
        <taxon>Candidatus Aquicultor</taxon>
    </lineage>
</organism>
<dbReference type="SUPFAM" id="SSF54909">
    <property type="entry name" value="Dimeric alpha+beta barrel"/>
    <property type="match status" value="1"/>
</dbReference>
<name>A0A2M7TAD0_9ACTN</name>
<dbReference type="InterPro" id="IPR011008">
    <property type="entry name" value="Dimeric_a/b-barrel"/>
</dbReference>